<sequence>MEVKLGGDVHRSCDFLKSLKPVNSCPWLCCGDFNEITCQDEKMGGPPRPYKQMEIFRNALDWCSLNQVMTVGPKYTWANNTRDQNFTKELLDRALANPLWLPLFKEASCSVTPAVKSDRSPLHISLGDQRYQNKIFSKPFRFEAAWSIKKGCATIIKEVWGKVVPGVNNTSVVTKKLSNYSIALRRWNKTENRSSPIEIKEKMKRLSELQEKDRGDQVGDKNTKFYHLHATQRRKTNRISQIIDERELPVNEKKHIGSIFSNFFQDLFTTSNPSGIVECLEDMPMPQKVTREMNEYLEKEYTKEEIKVAVFQMNGLGFLGLDEVNNFALNILNKGGPLEGVNDTYIALIPKIKESKKVTDFRPKTKVISNRLKIVLPNIISPSQSAFVPGRTITDNIVVAYELDRPGNKMHLLRDPLSPYLFILCAKALSWLLYKAEKKRSVSSVPMGKGPTRVNHLFFDDDSLIFCKYECASGQVLNKEKSSIYFSKNTPDENKRTILYLGLPAMKTNCLSVAGKEVLIKSVLQAIPTYTMGIFVLPKSITDRLDKLLRKFWWGFNEDHTKIQWVKWDRLSKPKDQGGQGFRNFRSFNLALLAKQGWPVLTRPHSLPAQILKQKYFASGEFLDEKLGLRPSLAWRSLKVGMSLLKEGLQWRIDNGLKVRIWEDRWLPRPHFLIPCQDSNAEPGIAQVSDLVDHEFRRWDGNLLNKLFPQEVVDIIRSIPISLGNREDRLGWGGTPNGKFTVKSAYHLYKELQTNLEGATSCKSSQEGSWKTM</sequence>
<accession>A0A922KA43</accession>
<evidence type="ECO:0000313" key="2">
    <source>
        <dbReference type="Proteomes" id="UP000811246"/>
    </source>
</evidence>
<comment type="caution">
    <text evidence="1">The sequence shown here is derived from an EMBL/GenBank/DDBJ whole genome shotgun (WGS) entry which is preliminary data.</text>
</comment>
<dbReference type="AlphaFoldDB" id="A0A922KA43"/>
<dbReference type="PANTHER" id="PTHR33116">
    <property type="entry name" value="REVERSE TRANSCRIPTASE ZINC-BINDING DOMAIN-CONTAINING PROTEIN-RELATED-RELATED"/>
    <property type="match status" value="1"/>
</dbReference>
<evidence type="ECO:0000313" key="1">
    <source>
        <dbReference type="EMBL" id="KAG6730912.1"/>
    </source>
</evidence>
<organism evidence="1 2">
    <name type="scientific">Carya illinoinensis</name>
    <name type="common">Pecan</name>
    <dbReference type="NCBI Taxonomy" id="32201"/>
    <lineage>
        <taxon>Eukaryota</taxon>
        <taxon>Viridiplantae</taxon>
        <taxon>Streptophyta</taxon>
        <taxon>Embryophyta</taxon>
        <taxon>Tracheophyta</taxon>
        <taxon>Spermatophyta</taxon>
        <taxon>Magnoliopsida</taxon>
        <taxon>eudicotyledons</taxon>
        <taxon>Gunneridae</taxon>
        <taxon>Pentapetalae</taxon>
        <taxon>rosids</taxon>
        <taxon>fabids</taxon>
        <taxon>Fagales</taxon>
        <taxon>Juglandaceae</taxon>
        <taxon>Carya</taxon>
    </lineage>
</organism>
<dbReference type="PANTHER" id="PTHR33116:SF86">
    <property type="entry name" value="REVERSE TRANSCRIPTASE DOMAIN-CONTAINING PROTEIN"/>
    <property type="match status" value="1"/>
</dbReference>
<proteinExistence type="predicted"/>
<reference evidence="1" key="1">
    <citation type="submission" date="2021-01" db="EMBL/GenBank/DDBJ databases">
        <authorList>
            <person name="Lovell J.T."/>
            <person name="Bentley N."/>
            <person name="Bhattarai G."/>
            <person name="Jenkins J.W."/>
            <person name="Sreedasyam A."/>
            <person name="Alarcon Y."/>
            <person name="Bock C."/>
            <person name="Boston L."/>
            <person name="Carlson J."/>
            <person name="Cervantes K."/>
            <person name="Clermont K."/>
            <person name="Krom N."/>
            <person name="Kubenka K."/>
            <person name="Mamidi S."/>
            <person name="Mattison C."/>
            <person name="Monteros M."/>
            <person name="Pisani C."/>
            <person name="Plott C."/>
            <person name="Rajasekar S."/>
            <person name="Rhein H.S."/>
            <person name="Rohla C."/>
            <person name="Song M."/>
            <person name="Hilaire R.S."/>
            <person name="Shu S."/>
            <person name="Wells L."/>
            <person name="Wang X."/>
            <person name="Webber J."/>
            <person name="Heerema R.J."/>
            <person name="Klein P."/>
            <person name="Conner P."/>
            <person name="Grauke L."/>
            <person name="Grimwood J."/>
            <person name="Schmutz J."/>
            <person name="Randall J.J."/>
        </authorList>
    </citation>
    <scope>NUCLEOTIDE SEQUENCE</scope>
    <source>
        <tissue evidence="1">Leaf</tissue>
    </source>
</reference>
<evidence type="ECO:0008006" key="3">
    <source>
        <dbReference type="Google" id="ProtNLM"/>
    </source>
</evidence>
<gene>
    <name evidence="1" type="ORF">I3842_01G104000</name>
</gene>
<dbReference type="Proteomes" id="UP000811246">
    <property type="component" value="Chromosome 1"/>
</dbReference>
<protein>
    <recommendedName>
        <fullName evidence="3">Reverse transcriptase</fullName>
    </recommendedName>
</protein>
<dbReference type="EMBL" id="CM031825">
    <property type="protein sequence ID" value="KAG6730912.1"/>
    <property type="molecule type" value="Genomic_DNA"/>
</dbReference>
<name>A0A922KA43_CARIL</name>